<organism evidence="1">
    <name type="scientific">Drosophila rhopaloa</name>
    <name type="common">Fruit fly</name>
    <dbReference type="NCBI Taxonomy" id="1041015"/>
    <lineage>
        <taxon>Eukaryota</taxon>
        <taxon>Metazoa</taxon>
        <taxon>Ecdysozoa</taxon>
        <taxon>Arthropoda</taxon>
        <taxon>Hexapoda</taxon>
        <taxon>Insecta</taxon>
        <taxon>Pterygota</taxon>
        <taxon>Neoptera</taxon>
        <taxon>Endopterygota</taxon>
        <taxon>Diptera</taxon>
        <taxon>Brachycera</taxon>
        <taxon>Muscomorpha</taxon>
        <taxon>Ephydroidea</taxon>
        <taxon>Drosophilidae</taxon>
        <taxon>Drosophila</taxon>
        <taxon>Sophophora</taxon>
    </lineage>
</organism>
<evidence type="ECO:0000313" key="1">
    <source>
        <dbReference type="RefSeq" id="XP_016986276.1"/>
    </source>
</evidence>
<dbReference type="PANTHER" id="PTHR13333">
    <property type="entry name" value="M-AAA PROTEASE-INTERACTING PROTEIN 1, MITOCHONDRIAL"/>
    <property type="match status" value="1"/>
</dbReference>
<accession>A0A6P4FLY9</accession>
<reference evidence="1" key="1">
    <citation type="submission" date="2025-08" db="UniProtKB">
        <authorList>
            <consortium name="RefSeq"/>
        </authorList>
    </citation>
    <scope>IDENTIFICATION</scope>
</reference>
<sequence>MVGNVSITERSENGSKINDFNLLGYLKTRFLRGSSRTKIICIARVYGPNTPQTLCRAALQPHRSLGHLTRRRLRWKLSVMQLLSGLRHRYCLWRLRRLLGVAFDEGGFQEGTRQAAATMIEAVRQADWPCIRSCCTERGSADIYGLSQDQKPHDSLVIFQRQHLRHALPVRVVRRWIDGRSYVLVDMLFVGLRNLLDLGTAEEKDEMVRRIETVLANSQIQEEFDPKHCRLAIAELVLTFCKELGESEVDALDADAKDRDERPDGWLVDSYALHRFKLISFSPKTLSFRVIEFPKPV</sequence>
<gene>
    <name evidence="1" type="primary">LOC108049568</name>
</gene>
<dbReference type="OrthoDB" id="7809140at2759"/>
<dbReference type="AlphaFoldDB" id="A0A6P4FLY9"/>
<dbReference type="RefSeq" id="XP_016986276.1">
    <property type="nucleotide sequence ID" value="XM_017130787.1"/>
</dbReference>
<protein>
    <submittedName>
        <fullName evidence="1">Uncharacterized protein LOC108049568 isoform X1</fullName>
    </submittedName>
</protein>
<name>A0A6P4FLY9_DRORH</name>
<dbReference type="GO" id="GO:0005743">
    <property type="term" value="C:mitochondrial inner membrane"/>
    <property type="evidence" value="ECO:0007669"/>
    <property type="project" value="TreeGrafter"/>
</dbReference>
<dbReference type="GO" id="GO:0043022">
    <property type="term" value="F:ribosome binding"/>
    <property type="evidence" value="ECO:0007669"/>
    <property type="project" value="TreeGrafter"/>
</dbReference>
<dbReference type="PANTHER" id="PTHR13333:SF5">
    <property type="entry name" value="M-AAA PROTEASE-INTERACTING PROTEIN 1, MITOCHONDRIAL"/>
    <property type="match status" value="1"/>
</dbReference>
<proteinExistence type="predicted"/>
<dbReference type="GO" id="GO:0032979">
    <property type="term" value="P:protein insertion into mitochondrial inner membrane from matrix"/>
    <property type="evidence" value="ECO:0007669"/>
    <property type="project" value="TreeGrafter"/>
</dbReference>